<evidence type="ECO:0000256" key="1">
    <source>
        <dbReference type="SAM" id="Phobius"/>
    </source>
</evidence>
<reference evidence="2" key="1">
    <citation type="journal article" date="2015" name="Genome Biol. Evol.">
        <title>Is it an ant or a butterfly? Convergent evolution in the mitochondrial gene order of Hymenoptera and Lepidoptera.</title>
        <authorList>
            <person name="Babbucci M."/>
            <person name="Basso A."/>
            <person name="Scupola A."/>
            <person name="Patarnello T."/>
            <person name="Negrisolo E."/>
        </authorList>
    </citation>
    <scope>NUCLEOTIDE SEQUENCE</scope>
</reference>
<dbReference type="EMBL" id="LN607806">
    <property type="protein sequence ID" value="CEF49543.1"/>
    <property type="molecule type" value="Genomic_DNA"/>
</dbReference>
<dbReference type="GeneID" id="22834203"/>
<keyword evidence="1" id="KW-1133">Transmembrane helix</keyword>
<sequence>MPQMMPMLWTYLFLLTFFLLMILVTLIYYLYTPVVLTSFNYKVTSLNWFWLW</sequence>
<geneLocation type="mitochondrion" evidence="2"/>
<keyword evidence="1" id="KW-0472">Membrane</keyword>
<protein>
    <submittedName>
        <fullName evidence="2">ATP synthase F0 subunit 8</fullName>
    </submittedName>
</protein>
<name>A0A0A8P128_9HYME</name>
<feature type="transmembrane region" description="Helical" evidence="1">
    <location>
        <begin position="12"/>
        <end position="31"/>
    </location>
</feature>
<keyword evidence="1" id="KW-0812">Transmembrane</keyword>
<dbReference type="CTD" id="4509"/>
<accession>A0A0A8P128</accession>
<organism evidence="2">
    <name type="scientific">Myrmica scabrinodis</name>
    <dbReference type="NCBI Taxonomy" id="207696"/>
    <lineage>
        <taxon>Eukaryota</taxon>
        <taxon>Metazoa</taxon>
        <taxon>Ecdysozoa</taxon>
        <taxon>Arthropoda</taxon>
        <taxon>Hexapoda</taxon>
        <taxon>Insecta</taxon>
        <taxon>Pterygota</taxon>
        <taxon>Neoptera</taxon>
        <taxon>Endopterygota</taxon>
        <taxon>Hymenoptera</taxon>
        <taxon>Apocrita</taxon>
        <taxon>Aculeata</taxon>
        <taxon>Formicoidea</taxon>
        <taxon>Formicidae</taxon>
        <taxon>Myrmicinae</taxon>
        <taxon>Myrmica</taxon>
    </lineage>
</organism>
<evidence type="ECO:0000313" key="2">
    <source>
        <dbReference type="EMBL" id="CEF49543.1"/>
    </source>
</evidence>
<proteinExistence type="predicted"/>
<keyword evidence="2" id="KW-0496">Mitochondrion</keyword>
<dbReference type="AlphaFoldDB" id="A0A0A8P128"/>
<gene>
    <name evidence="2" type="primary">atp8</name>
</gene>
<dbReference type="RefSeq" id="YP_009115384.1">
    <property type="nucleotide sequence ID" value="NC_026133.1"/>
</dbReference>